<dbReference type="Pfam" id="PF07645">
    <property type="entry name" value="EGF_CA"/>
    <property type="match status" value="9"/>
</dbReference>
<dbReference type="Proteomes" id="UP000006672">
    <property type="component" value="Unassembled WGS sequence"/>
</dbReference>
<keyword evidence="13" id="KW-1185">Reference proteome</keyword>
<dbReference type="Pfam" id="PF23427">
    <property type="entry name" value="EGF_4"/>
    <property type="match status" value="1"/>
</dbReference>
<dbReference type="CTD" id="6096115"/>
<feature type="chain" id="PRO_5023819893" evidence="8">
    <location>
        <begin position="27"/>
        <end position="1920"/>
    </location>
</feature>
<feature type="region of interest" description="Disordered" evidence="6">
    <location>
        <begin position="1891"/>
        <end position="1920"/>
    </location>
</feature>
<feature type="domain" description="EGF-like" evidence="10">
    <location>
        <begin position="1114"/>
        <end position="1153"/>
    </location>
</feature>
<dbReference type="InterPro" id="IPR036465">
    <property type="entry name" value="vWFA_dom_sf"/>
</dbReference>
<dbReference type="SMART" id="SM00200">
    <property type="entry name" value="SEA"/>
    <property type="match status" value="1"/>
</dbReference>
<dbReference type="WBParaSite" id="Bm9007.1">
    <property type="protein sequence ID" value="Bm9007.1"/>
    <property type="gene ID" value="WBGene00229268"/>
</dbReference>
<evidence type="ECO:0000313" key="13">
    <source>
        <dbReference type="Proteomes" id="UP000006672"/>
    </source>
</evidence>
<feature type="domain" description="EGF-like" evidence="10">
    <location>
        <begin position="1212"/>
        <end position="1251"/>
    </location>
</feature>
<keyword evidence="1 5" id="KW-0245">EGF-like domain</keyword>
<feature type="domain" description="EGF-like" evidence="10">
    <location>
        <begin position="1522"/>
        <end position="1559"/>
    </location>
</feature>
<dbReference type="SUPFAM" id="SSF57196">
    <property type="entry name" value="EGF/Laminin"/>
    <property type="match status" value="6"/>
</dbReference>
<feature type="domain" description="EGF-like" evidence="10">
    <location>
        <begin position="1623"/>
        <end position="1659"/>
    </location>
</feature>
<dbReference type="InterPro" id="IPR049883">
    <property type="entry name" value="NOTCH1_EGF-like"/>
</dbReference>
<keyword evidence="7" id="KW-0812">Transmembrane</keyword>
<dbReference type="InterPro" id="IPR001881">
    <property type="entry name" value="EGF-like_Ca-bd_dom"/>
</dbReference>
<dbReference type="PROSITE" id="PS50024">
    <property type="entry name" value="SEA"/>
    <property type="match status" value="1"/>
</dbReference>
<evidence type="ECO:0000259" key="11">
    <source>
        <dbReference type="PROSITE" id="PS50234"/>
    </source>
</evidence>
<feature type="domain" description="EGF-like" evidence="10">
    <location>
        <begin position="179"/>
        <end position="218"/>
    </location>
</feature>
<feature type="domain" description="VWFA" evidence="11">
    <location>
        <begin position="449"/>
        <end position="625"/>
    </location>
</feature>
<feature type="domain" description="EGF-like" evidence="10">
    <location>
        <begin position="967"/>
        <end position="1014"/>
    </location>
</feature>
<keyword evidence="7" id="KW-0472">Membrane</keyword>
<dbReference type="SMART" id="SM00327">
    <property type="entry name" value="VWA"/>
    <property type="match status" value="1"/>
</dbReference>
<dbReference type="AlphaFoldDB" id="A0A4E9F8X6"/>
<dbReference type="Pfam" id="PF12661">
    <property type="entry name" value="hEGF"/>
    <property type="match status" value="3"/>
</dbReference>
<sequence length="1920" mass="213037">MKPRDLWPALLFIARCVFHLSAETLANNTQPFECYVDDPLACNQSKYEVCIFRSGAYSCQCPQNVTRSADGRCIVIDECAEERLNDCHQNAICIDKIEGYTCQCLDGFVDLSENEEFKPGRICEKDINECADPITYNIDCSENATCHDIPESFTCICNPGFIDISSHYSLLPGRKCVENVDECSNGTTNDCSPNADCIDQPIGYICKCKEGFIDTSVSISHYPGRQCIAPKEPQIISSQQMQFPFYPTFQSNCSMNQTCLNNSHVPHLCHCLLPGTLITSHGQCIIFNQTINHCKQQNDCDLAAICSNTCVGYKCQCPPGFLDMSPDPVRLPGRKCIQLINECGTNKHDCSPYATCTDTLESYLCKCNAEYIDVSSRYGLKPGRRCTQSLNHCANRLTNLCDENADCVTLMDNYTCICATGYFDVSNNAKLPAGRVCTLQTYCPVQPSDLVFLIDGSTSIGVKVFQNEILRFVKDFIDLFDISSEQTRVAVVQFSDVIRHEIYLNQCLSIQQLRDAISNIEYLKGATRTGYAIQYVTDKAFTENLGGRPGDSGISQIVIIITDGRSQDSVTSAVENAKLKGIKLFAVGVTEHVLYDELELISGSKSRTFVVNTFKDLNARLRSIIQKATCPVNISSPAIFKDIILILFVLFIKIYDGAKCSSLLLLLLLLSTALVTGAEENCVLHSHAGCDRSLNQICALKSGKPCCSCPMPFEQHPITRVCGGALCNPQIISSCPSPEICQMTPHGNHRCICPPNTVRDQKSGACTTTHKPSMMPGIMPNECGNMIPCKQNEHCIMSLTGRRVCQCLPGYVINSSGKCQPRGTCQPYLPNACDQRRNEECLPDDHGGFTCQCAANQIRHPITQICLVDECAAGTHDCDNNANCIDTDEGYICTCKDGYIDESPDQSQKPGRVCRKQIDECSEGIHNCSEYADCINLPKGFLCRCRENYVDFSPNPQHFGGTYCKPMINECANESLNTCNKNAICIDTMDGYKCQCKDGFIDHDEMRNPGRICQQENRLCITNQNDCDKHAKCIEKGTNEYICVCEPDYIDKSPEPSKPGRVCLERICSNPSKHDCHPAASCTEVAKPERYTCSCRNGYSDMDLLRPGRICKELVNECLNSSLNDCDPAATCTDLKEGYTCTCPPNSKDISPNSQKPGRKCSILVNECTNSHLNNCSRFADCIDREDGYECVCKTGYRDGNPAKPGTDCKLIVNECQSSNLNNCDKNAECIDTEEGYQCKCIPPYIDQNPSQPGTVCRKKGIPCGDTACQEELGEICSENQLCICPPGQKRSGPEKKCRPVESWSLPLLVIRQNTEELNYNDNLRNPQSDQYKELVSAFEKGIAESYANTSLKNGFVVAEVNEIARPSDFIKQWDKGILYNFTVNFVRGSVASPESVFTELLQYIAHRNNFEVGKSKQFISPYQANPFDNCYKSDCHPDAKCTATPTGYRCQCPETHRDLNPSKAGRDCVSYAGVNECERKEWNECDENARCIDEDYLYRCECIKPFVNAAPPGKLPGSVCHIDYCSDVNFCPANATCQNGEREAQCVCKEGYVDIRPSLSQNQPNYPEMVHCVLLQDVNECALGLTNCSAVAVCTDLRIGYECHCPNGYLDGNPSEPGRICAAQLCGLCNGHGDCIYNEATKNVTCSCVGGYTGEFCEIEPSKTLLLLFLILAVLLLLLSLCLCMYFCSRLRCFRRKPETSIGSGREILSSDYYSIPRAKLKRREVDDTAPAEVSSRQLQRYLDDGGSISGESSGSSVQFERRVITDITTHEIKKTIYHDPETGQAIYEVTATASSSAGDGGHSQFLRPPIEIESEQHAGEQYPRSESTSRIDGSGRGTIRESGSREYTATRTTRQMADDYDDKEAYSQEDEIDGAVFDRTTKLSTRHDFMPAEYGHGGVERRRNEMSTMTKSHETSYY</sequence>
<accession>A0A4E9F8X6</accession>
<dbReference type="RefSeq" id="XP_042933717.1">
    <property type="nucleotide sequence ID" value="XM_043077783.1"/>
</dbReference>
<keyword evidence="4 5" id="KW-1015">Disulfide bond</keyword>
<evidence type="ECO:0000259" key="10">
    <source>
        <dbReference type="PROSITE" id="PS50026"/>
    </source>
</evidence>
<dbReference type="GO" id="GO:0030056">
    <property type="term" value="C:hemidesmosome"/>
    <property type="evidence" value="ECO:0007669"/>
    <property type="project" value="EnsemblMetazoa"/>
</dbReference>
<evidence type="ECO:0000256" key="4">
    <source>
        <dbReference type="ARBA" id="ARBA00023157"/>
    </source>
</evidence>
<dbReference type="SUPFAM" id="SSF82671">
    <property type="entry name" value="SEA domain"/>
    <property type="match status" value="1"/>
</dbReference>
<reference evidence="13" key="1">
    <citation type="journal article" date="2007" name="Science">
        <title>Draft genome of the filarial nematode parasite Brugia malayi.</title>
        <authorList>
            <person name="Ghedin E."/>
            <person name="Wang S."/>
            <person name="Spiro D."/>
            <person name="Caler E."/>
            <person name="Zhao Q."/>
            <person name="Crabtree J."/>
            <person name="Allen J.E."/>
            <person name="Delcher A.L."/>
            <person name="Guiliano D.B."/>
            <person name="Miranda-Saavedra D."/>
            <person name="Angiuoli S.V."/>
            <person name="Creasy T."/>
            <person name="Amedeo P."/>
            <person name="Haas B."/>
            <person name="El-Sayed N.M."/>
            <person name="Wortman J.R."/>
            <person name="Feldblyum T."/>
            <person name="Tallon L."/>
            <person name="Schatz M."/>
            <person name="Shumway M."/>
            <person name="Koo H."/>
            <person name="Salzberg S.L."/>
            <person name="Schobel S."/>
            <person name="Pertea M."/>
            <person name="Pop M."/>
            <person name="White O."/>
            <person name="Barton G.J."/>
            <person name="Carlow C.K."/>
            <person name="Crawford M.J."/>
            <person name="Daub J."/>
            <person name="Dimmic M.W."/>
            <person name="Estes C.F."/>
            <person name="Foster J.M."/>
            <person name="Ganatra M."/>
            <person name="Gregory W.F."/>
            <person name="Johnson N.M."/>
            <person name="Jin J."/>
            <person name="Komuniecki R."/>
            <person name="Korf I."/>
            <person name="Kumar S."/>
            <person name="Laney S."/>
            <person name="Li B.W."/>
            <person name="Li W."/>
            <person name="Lindblom T.H."/>
            <person name="Lustigman S."/>
            <person name="Ma D."/>
            <person name="Maina C.V."/>
            <person name="Martin D.M."/>
            <person name="McCarter J.P."/>
            <person name="McReynolds L."/>
            <person name="Mitreva M."/>
            <person name="Nutman T.B."/>
            <person name="Parkinson J."/>
            <person name="Peregrin-Alvarez J.M."/>
            <person name="Poole C."/>
            <person name="Ren Q."/>
            <person name="Saunders L."/>
            <person name="Sluder A.E."/>
            <person name="Smith K."/>
            <person name="Stanke M."/>
            <person name="Unnasch T.R."/>
            <person name="Ware J."/>
            <person name="Wei A.D."/>
            <person name="Weil G."/>
            <person name="Williams D.J."/>
            <person name="Zhang Y."/>
            <person name="Williams S.A."/>
            <person name="Fraser-Liggett C."/>
            <person name="Slatko B."/>
            <person name="Blaxter M.L."/>
            <person name="Scott A.L."/>
        </authorList>
    </citation>
    <scope>NUCLEOTIDE SEQUENCE</scope>
    <source>
        <strain evidence="13">FR3</strain>
    </source>
</reference>
<dbReference type="PROSITE" id="PS01186">
    <property type="entry name" value="EGF_2"/>
    <property type="match status" value="2"/>
</dbReference>
<dbReference type="SUPFAM" id="SSF53300">
    <property type="entry name" value="vWA-like"/>
    <property type="match status" value="1"/>
</dbReference>
<comment type="caution">
    <text evidence="5">Lacks conserved residue(s) required for the propagation of feature annotation.</text>
</comment>
<dbReference type="Pfam" id="PF25478">
    <property type="entry name" value="EGF_Mua-3"/>
    <property type="match status" value="1"/>
</dbReference>
<dbReference type="GO" id="GO:0005509">
    <property type="term" value="F:calcium ion binding"/>
    <property type="evidence" value="ECO:0007669"/>
    <property type="project" value="InterPro"/>
</dbReference>
<dbReference type="KEGG" id="bmy:BM_BM9007"/>
<feature type="domain" description="EGF-like" evidence="10">
    <location>
        <begin position="1164"/>
        <end position="1203"/>
    </location>
</feature>
<dbReference type="PROSITE" id="PS50234">
    <property type="entry name" value="VWFA"/>
    <property type="match status" value="1"/>
</dbReference>
<dbReference type="Pfam" id="PF01390">
    <property type="entry name" value="SEA"/>
    <property type="match status" value="1"/>
</dbReference>
<dbReference type="InterPro" id="IPR000742">
    <property type="entry name" value="EGF"/>
</dbReference>
<feature type="domain" description="SEA" evidence="9">
    <location>
        <begin position="1300"/>
        <end position="1425"/>
    </location>
</feature>
<dbReference type="GeneID" id="6096115"/>
<dbReference type="FunFam" id="3.40.50.410:FF:000047">
    <property type="entry name" value="von Willebrand factor A domain containing 2"/>
    <property type="match status" value="1"/>
</dbReference>
<gene>
    <name evidence="12" type="primary">Bma-mup-4</name>
    <name evidence="12" type="ORF">BM_BM9007</name>
</gene>
<feature type="domain" description="EGF-like" evidence="10">
    <location>
        <begin position="339"/>
        <end position="377"/>
    </location>
</feature>
<evidence type="ECO:0000256" key="1">
    <source>
        <dbReference type="ARBA" id="ARBA00022536"/>
    </source>
</evidence>
<evidence type="ECO:0000256" key="7">
    <source>
        <dbReference type="SAM" id="Phobius"/>
    </source>
</evidence>
<feature type="signal peptide" evidence="8">
    <location>
        <begin position="1"/>
        <end position="26"/>
    </location>
</feature>
<dbReference type="InterPro" id="IPR036364">
    <property type="entry name" value="SEA_dom_sf"/>
</dbReference>
<dbReference type="Pfam" id="PF00092">
    <property type="entry name" value="VWA"/>
    <property type="match status" value="1"/>
</dbReference>
<dbReference type="FunFam" id="2.10.25.10:FF:000291">
    <property type="entry name" value="Transmembrane matrix receptor MUP-4"/>
    <property type="match status" value="1"/>
</dbReference>
<dbReference type="PANTHER" id="PTHR24039:SF40">
    <property type="entry name" value="TRANSMEMBRANE MATRIX RECEPTOR MUP-4"/>
    <property type="match status" value="1"/>
</dbReference>
<keyword evidence="2 8" id="KW-0732">Signal</keyword>
<evidence type="ECO:0000256" key="3">
    <source>
        <dbReference type="ARBA" id="ARBA00022737"/>
    </source>
</evidence>
<dbReference type="PROSITE" id="PS00010">
    <property type="entry name" value="ASX_HYDROXYL"/>
    <property type="match status" value="12"/>
</dbReference>
<feature type="disulfide bond" evidence="5">
    <location>
        <begin position="1630"/>
        <end position="1647"/>
    </location>
</feature>
<keyword evidence="7" id="KW-1133">Transmembrane helix</keyword>
<feature type="domain" description="EGF-like" evidence="10">
    <location>
        <begin position="75"/>
        <end position="113"/>
    </location>
</feature>
<dbReference type="PROSITE" id="PS00022">
    <property type="entry name" value="EGF_1"/>
    <property type="match status" value="1"/>
</dbReference>
<reference evidence="12" key="2">
    <citation type="submission" date="2019-04" db="EMBL/GenBank/DDBJ databases">
        <authorList>
            <person name="Howe K."/>
            <person name="Paulini M."/>
            <person name="Williams G."/>
        </authorList>
    </citation>
    <scope>NUCLEOTIDE SEQUENCE [LARGE SCALE GENOMIC DNA]</scope>
    <source>
        <strain evidence="12">FR3</strain>
    </source>
</reference>
<dbReference type="InterPro" id="IPR018097">
    <property type="entry name" value="EGF_Ca-bd_CS"/>
</dbReference>
<dbReference type="InterPro" id="IPR000152">
    <property type="entry name" value="EGF-type_Asp/Asn_hydroxyl_site"/>
</dbReference>
<dbReference type="Gene3D" id="3.40.50.410">
    <property type="entry name" value="von Willebrand factor, type A domain"/>
    <property type="match status" value="1"/>
</dbReference>
<feature type="domain" description="EGF-like" evidence="10">
    <location>
        <begin position="1016"/>
        <end position="1055"/>
    </location>
</feature>
<evidence type="ECO:0000256" key="8">
    <source>
        <dbReference type="SAM" id="SignalP"/>
    </source>
</evidence>
<keyword evidence="3" id="KW-0677">Repeat</keyword>
<dbReference type="Gene3D" id="2.10.25.10">
    <property type="entry name" value="Laminin"/>
    <property type="match status" value="15"/>
</dbReference>
<feature type="transmembrane region" description="Helical" evidence="7">
    <location>
        <begin position="1666"/>
        <end position="1689"/>
    </location>
</feature>
<dbReference type="Pfam" id="PF25314">
    <property type="entry name" value="TNFR_nem"/>
    <property type="match status" value="1"/>
</dbReference>
<feature type="compositionally biased region" description="Basic and acidic residues" evidence="6">
    <location>
        <begin position="1900"/>
        <end position="1920"/>
    </location>
</feature>
<name>A0A4E9F8X6_BRUMA</name>
<reference evidence="14" key="3">
    <citation type="submission" date="2022-04" db="UniProtKB">
        <authorList>
            <consortium name="WormBaseParasite"/>
        </authorList>
    </citation>
    <scope>IDENTIFICATION</scope>
</reference>
<dbReference type="InterPro" id="IPR056590">
    <property type="entry name" value="Mua-3/Mup-4_EGF"/>
</dbReference>
<evidence type="ECO:0000256" key="2">
    <source>
        <dbReference type="ARBA" id="ARBA00022729"/>
    </source>
</evidence>
<dbReference type="InterPro" id="IPR002035">
    <property type="entry name" value="VWF_A"/>
</dbReference>
<feature type="region of interest" description="Disordered" evidence="6">
    <location>
        <begin position="1816"/>
        <end position="1852"/>
    </location>
</feature>
<dbReference type="InterPro" id="IPR000082">
    <property type="entry name" value="SEA_dom"/>
</dbReference>
<dbReference type="PROSITE" id="PS50026">
    <property type="entry name" value="EGF_3"/>
    <property type="match status" value="16"/>
</dbReference>
<feature type="disulfide bond" evidence="5">
    <location>
        <begin position="1649"/>
        <end position="1658"/>
    </location>
</feature>
<dbReference type="PANTHER" id="PTHR24039">
    <property type="entry name" value="FIBRILLIN-RELATED"/>
    <property type="match status" value="1"/>
</dbReference>
<dbReference type="EMBL" id="CAAKNF010000192">
    <property type="protein sequence ID" value="VIO92597.1"/>
    <property type="molecule type" value="Genomic_DNA"/>
</dbReference>
<dbReference type="PROSITE" id="PS01187">
    <property type="entry name" value="EGF_CA"/>
    <property type="match status" value="2"/>
</dbReference>
<evidence type="ECO:0000256" key="6">
    <source>
        <dbReference type="SAM" id="MobiDB-lite"/>
    </source>
</evidence>
<dbReference type="SMART" id="SM00179">
    <property type="entry name" value="EGF_CA"/>
    <property type="match status" value="17"/>
</dbReference>
<evidence type="ECO:0000313" key="14">
    <source>
        <dbReference type="WBParaSite" id="Bm9007.1"/>
    </source>
</evidence>
<evidence type="ECO:0000313" key="12">
    <source>
        <dbReference type="EMBL" id="VIO92597.1"/>
    </source>
</evidence>
<evidence type="ECO:0000259" key="9">
    <source>
        <dbReference type="PROSITE" id="PS50024"/>
    </source>
</evidence>
<dbReference type="OrthoDB" id="6022609at2759"/>
<feature type="domain" description="EGF-like" evidence="10">
    <location>
        <begin position="1427"/>
        <end position="1463"/>
    </location>
</feature>
<dbReference type="GO" id="GO:0098733">
    <property type="term" value="C:hemidesmosome associated protein complex"/>
    <property type="evidence" value="ECO:0007669"/>
    <property type="project" value="EnsemblMetazoa"/>
</dbReference>
<feature type="domain" description="EGF-like" evidence="10">
    <location>
        <begin position="917"/>
        <end position="957"/>
    </location>
</feature>
<feature type="domain" description="EGF-like" evidence="10">
    <location>
        <begin position="867"/>
        <end position="905"/>
    </location>
</feature>
<organism evidence="12">
    <name type="scientific">Brugia malayi</name>
    <name type="common">Filarial nematode worm</name>
    <dbReference type="NCBI Taxonomy" id="6279"/>
    <lineage>
        <taxon>Eukaryota</taxon>
        <taxon>Metazoa</taxon>
        <taxon>Ecdysozoa</taxon>
        <taxon>Nematoda</taxon>
        <taxon>Chromadorea</taxon>
        <taxon>Rhabditida</taxon>
        <taxon>Spirurina</taxon>
        <taxon>Spiruromorpha</taxon>
        <taxon>Filarioidea</taxon>
        <taxon>Onchocercidae</taxon>
        <taxon>Brugia</taxon>
    </lineage>
</organism>
<evidence type="ECO:0000256" key="5">
    <source>
        <dbReference type="PROSITE-ProRule" id="PRU00076"/>
    </source>
</evidence>
<dbReference type="InterPro" id="IPR057353">
    <property type="entry name" value="TNFR_nem"/>
</dbReference>
<feature type="domain" description="EGF-like" evidence="10">
    <location>
        <begin position="1578"/>
        <end position="1616"/>
    </location>
</feature>
<feature type="domain" description="EGF-like" evidence="10">
    <location>
        <begin position="389"/>
        <end position="428"/>
    </location>
</feature>
<dbReference type="SMART" id="SM00181">
    <property type="entry name" value="EGF"/>
    <property type="match status" value="23"/>
</dbReference>
<proteinExistence type="predicted"/>
<dbReference type="InterPro" id="IPR013032">
    <property type="entry name" value="EGF-like_CS"/>
</dbReference>
<dbReference type="CDD" id="cd00054">
    <property type="entry name" value="EGF_CA"/>
    <property type="match status" value="7"/>
</dbReference>
<dbReference type="PRINTS" id="PR00453">
    <property type="entry name" value="VWFADOMAIN"/>
</dbReference>
<accession>A0A8L7TIG1</accession>
<protein>
    <submittedName>
        <fullName evidence="12 14">EGF-like domain containing protein</fullName>
    </submittedName>
</protein>
<feature type="domain" description="EGF-like" evidence="10">
    <location>
        <begin position="126"/>
        <end position="167"/>
    </location>
</feature>